<accession>A0A5D0HM89</accession>
<dbReference type="GO" id="GO:0009103">
    <property type="term" value="P:lipopolysaccharide biosynthetic process"/>
    <property type="evidence" value="ECO:0007669"/>
    <property type="project" value="TreeGrafter"/>
</dbReference>
<sequence>MKVAFLTPEFPHEKTLPSAGIGASIFNLSKGLILLNHSVIVIVYGQDRDEVIQEKGLTIFKVKNVKFKGFSLFLTQKKVERLINDLYITGKIDIVEAPDWTGFTSFLNVKSPLIIKLHGSDAYFCHLDNRPVKFKNKFLEKLALRRADGVIAVSKFVGQLTSKVFNLNLTFNVIPNAIDIKLFNPNETEENNCILYFGTLIRKKGVLEIPQIFNEVHKVLPNVQLILVGKDASDIKTGKASTWQLMRDRFSTNAKPQVQYRGQVPYTEIKNYINRASVCIFPSFAEALPVSWLEAMAMKKAIVASNIGWAGEMITNTKEGILVDPRDYKAFSKAIVNILNDVTLQNNLGEAASVKVKKMFDLEVIAQKNIDFYKTLVNNV</sequence>
<organism evidence="4 5">
    <name type="scientific">Seonamhaeicola marinus</name>
    <dbReference type="NCBI Taxonomy" id="1912246"/>
    <lineage>
        <taxon>Bacteria</taxon>
        <taxon>Pseudomonadati</taxon>
        <taxon>Bacteroidota</taxon>
        <taxon>Flavobacteriia</taxon>
        <taxon>Flavobacteriales</taxon>
        <taxon>Flavobacteriaceae</taxon>
    </lineage>
</organism>
<keyword evidence="1 4" id="KW-0808">Transferase</keyword>
<dbReference type="GO" id="GO:0016757">
    <property type="term" value="F:glycosyltransferase activity"/>
    <property type="evidence" value="ECO:0007669"/>
    <property type="project" value="InterPro"/>
</dbReference>
<proteinExistence type="predicted"/>
<dbReference type="Pfam" id="PF00534">
    <property type="entry name" value="Glycos_transf_1"/>
    <property type="match status" value="1"/>
</dbReference>
<dbReference type="Pfam" id="PF13439">
    <property type="entry name" value="Glyco_transf_4"/>
    <property type="match status" value="1"/>
</dbReference>
<feature type="domain" description="Glycosyl transferase family 1" evidence="2">
    <location>
        <begin position="184"/>
        <end position="352"/>
    </location>
</feature>
<reference evidence="4 5" key="1">
    <citation type="submission" date="2019-08" db="EMBL/GenBank/DDBJ databases">
        <title>Seonamhaeicola sediminis sp. nov., isolated from marine sediment.</title>
        <authorList>
            <person name="Cao W.R."/>
        </authorList>
    </citation>
    <scope>NUCLEOTIDE SEQUENCE [LARGE SCALE GENOMIC DNA]</scope>
    <source>
        <strain evidence="4 5">B011</strain>
    </source>
</reference>
<keyword evidence="5" id="KW-1185">Reference proteome</keyword>
<dbReference type="EMBL" id="VSDQ01000718">
    <property type="protein sequence ID" value="TYA71429.1"/>
    <property type="molecule type" value="Genomic_DNA"/>
</dbReference>
<dbReference type="InterPro" id="IPR001296">
    <property type="entry name" value="Glyco_trans_1"/>
</dbReference>
<protein>
    <submittedName>
        <fullName evidence="4">Glycosyltransferase family 4 protein</fullName>
    </submittedName>
</protein>
<dbReference type="Gene3D" id="3.40.50.2000">
    <property type="entry name" value="Glycogen Phosphorylase B"/>
    <property type="match status" value="2"/>
</dbReference>
<dbReference type="PANTHER" id="PTHR46401">
    <property type="entry name" value="GLYCOSYLTRANSFERASE WBBK-RELATED"/>
    <property type="match status" value="1"/>
</dbReference>
<dbReference type="SUPFAM" id="SSF53756">
    <property type="entry name" value="UDP-Glycosyltransferase/glycogen phosphorylase"/>
    <property type="match status" value="1"/>
</dbReference>
<evidence type="ECO:0000259" key="3">
    <source>
        <dbReference type="Pfam" id="PF13439"/>
    </source>
</evidence>
<gene>
    <name evidence="4" type="ORF">FUA24_17755</name>
</gene>
<dbReference type="AlphaFoldDB" id="A0A5D0HM89"/>
<evidence type="ECO:0000256" key="1">
    <source>
        <dbReference type="ARBA" id="ARBA00022679"/>
    </source>
</evidence>
<dbReference type="PANTHER" id="PTHR46401:SF2">
    <property type="entry name" value="GLYCOSYLTRANSFERASE WBBK-RELATED"/>
    <property type="match status" value="1"/>
</dbReference>
<dbReference type="InterPro" id="IPR028098">
    <property type="entry name" value="Glyco_trans_4-like_N"/>
</dbReference>
<dbReference type="CDD" id="cd03801">
    <property type="entry name" value="GT4_PimA-like"/>
    <property type="match status" value="1"/>
</dbReference>
<dbReference type="OrthoDB" id="502646at2"/>
<evidence type="ECO:0000313" key="5">
    <source>
        <dbReference type="Proteomes" id="UP000323930"/>
    </source>
</evidence>
<comment type="caution">
    <text evidence="4">The sequence shown here is derived from an EMBL/GenBank/DDBJ whole genome shotgun (WGS) entry which is preliminary data.</text>
</comment>
<dbReference type="RefSeq" id="WP_148544414.1">
    <property type="nucleotide sequence ID" value="NZ_VSDQ01000718.1"/>
</dbReference>
<feature type="domain" description="Glycosyltransferase subfamily 4-like N-terminal" evidence="3">
    <location>
        <begin position="20"/>
        <end position="181"/>
    </location>
</feature>
<dbReference type="Proteomes" id="UP000323930">
    <property type="component" value="Unassembled WGS sequence"/>
</dbReference>
<name>A0A5D0HM89_9FLAO</name>
<evidence type="ECO:0000259" key="2">
    <source>
        <dbReference type="Pfam" id="PF00534"/>
    </source>
</evidence>
<evidence type="ECO:0000313" key="4">
    <source>
        <dbReference type="EMBL" id="TYA71429.1"/>
    </source>
</evidence>